<keyword evidence="4" id="KW-0418">Kinase</keyword>
<dbReference type="OrthoDB" id="9332038at2759"/>
<dbReference type="STRING" id="61424.A0A2T9XZB3"/>
<proteinExistence type="predicted"/>
<evidence type="ECO:0000256" key="4">
    <source>
        <dbReference type="ARBA" id="ARBA00022777"/>
    </source>
</evidence>
<evidence type="ECO:0000313" key="9">
    <source>
        <dbReference type="Proteomes" id="UP000245699"/>
    </source>
</evidence>
<dbReference type="AlphaFoldDB" id="A0A2T9XZB3"/>
<evidence type="ECO:0000256" key="5">
    <source>
        <dbReference type="ARBA" id="ARBA00022840"/>
    </source>
</evidence>
<dbReference type="InterPro" id="IPR011009">
    <property type="entry name" value="Kinase-like_dom_sf"/>
</dbReference>
<dbReference type="Gene3D" id="3.30.200.20">
    <property type="entry name" value="Phosphorylase Kinase, domain 1"/>
    <property type="match status" value="1"/>
</dbReference>
<evidence type="ECO:0000256" key="1">
    <source>
        <dbReference type="ARBA" id="ARBA00022527"/>
    </source>
</evidence>
<dbReference type="SMART" id="SM00220">
    <property type="entry name" value="S_TKc"/>
    <property type="match status" value="1"/>
</dbReference>
<protein>
    <recommendedName>
        <fullName evidence="7">Protein kinase domain-containing protein</fullName>
    </recommendedName>
</protein>
<dbReference type="Proteomes" id="UP000245699">
    <property type="component" value="Unassembled WGS sequence"/>
</dbReference>
<reference evidence="8 9" key="1">
    <citation type="journal article" date="2018" name="MBio">
        <title>Comparative Genomics Reveals the Core Gene Toolbox for the Fungus-Insect Symbiosis.</title>
        <authorList>
            <person name="Wang Y."/>
            <person name="Stata M."/>
            <person name="Wang W."/>
            <person name="Stajich J.E."/>
            <person name="White M.M."/>
            <person name="Moncalvo J.M."/>
        </authorList>
    </citation>
    <scope>NUCLEOTIDE SEQUENCE [LARGE SCALE GENOMIC DNA]</scope>
    <source>
        <strain evidence="8 9">AUS-77-4</strain>
    </source>
</reference>
<feature type="compositionally biased region" description="Basic and acidic residues" evidence="6">
    <location>
        <begin position="106"/>
        <end position="121"/>
    </location>
</feature>
<dbReference type="PROSITE" id="PS50011">
    <property type="entry name" value="PROTEIN_KINASE_DOM"/>
    <property type="match status" value="1"/>
</dbReference>
<keyword evidence="2" id="KW-0808">Transferase</keyword>
<dbReference type="GO" id="GO:0005524">
    <property type="term" value="F:ATP binding"/>
    <property type="evidence" value="ECO:0007669"/>
    <property type="project" value="UniProtKB-KW"/>
</dbReference>
<dbReference type="Gene3D" id="1.10.510.10">
    <property type="entry name" value="Transferase(Phosphotransferase) domain 1"/>
    <property type="match status" value="1"/>
</dbReference>
<dbReference type="InterPro" id="IPR000719">
    <property type="entry name" value="Prot_kinase_dom"/>
</dbReference>
<accession>A0A2T9XZB3</accession>
<dbReference type="InterPro" id="IPR050494">
    <property type="entry name" value="Ser_Thr_dual-spec_kinase"/>
</dbReference>
<keyword evidence="5" id="KW-0067">ATP-binding</keyword>
<dbReference type="GO" id="GO:0004674">
    <property type="term" value="F:protein serine/threonine kinase activity"/>
    <property type="evidence" value="ECO:0007669"/>
    <property type="project" value="UniProtKB-KW"/>
</dbReference>
<name>A0A2T9XZB3_9FUNG</name>
<comment type="caution">
    <text evidence="8">The sequence shown here is derived from an EMBL/GenBank/DDBJ whole genome shotgun (WGS) entry which is preliminary data.</text>
</comment>
<keyword evidence="3" id="KW-0547">Nucleotide-binding</keyword>
<dbReference type="Pfam" id="PF00069">
    <property type="entry name" value="Pkinase"/>
    <property type="match status" value="1"/>
</dbReference>
<gene>
    <name evidence="8" type="ORF">BB559_007045</name>
</gene>
<organism evidence="8 9">
    <name type="scientific">Furculomyces boomerangus</name>
    <dbReference type="NCBI Taxonomy" id="61424"/>
    <lineage>
        <taxon>Eukaryota</taxon>
        <taxon>Fungi</taxon>
        <taxon>Fungi incertae sedis</taxon>
        <taxon>Zoopagomycota</taxon>
        <taxon>Kickxellomycotina</taxon>
        <taxon>Harpellomycetes</taxon>
        <taxon>Harpellales</taxon>
        <taxon>Harpellaceae</taxon>
        <taxon>Furculomyces</taxon>
    </lineage>
</organism>
<feature type="region of interest" description="Disordered" evidence="6">
    <location>
        <begin position="75"/>
        <end position="136"/>
    </location>
</feature>
<dbReference type="InterPro" id="IPR008271">
    <property type="entry name" value="Ser/Thr_kinase_AS"/>
</dbReference>
<dbReference type="GO" id="GO:0005737">
    <property type="term" value="C:cytoplasm"/>
    <property type="evidence" value="ECO:0007669"/>
    <property type="project" value="TreeGrafter"/>
</dbReference>
<dbReference type="PANTHER" id="PTHR24058:SF17">
    <property type="entry name" value="HOMEODOMAIN INTERACTING PROTEIN KINASE, ISOFORM D"/>
    <property type="match status" value="1"/>
</dbReference>
<evidence type="ECO:0000256" key="2">
    <source>
        <dbReference type="ARBA" id="ARBA00022679"/>
    </source>
</evidence>
<evidence type="ECO:0000259" key="7">
    <source>
        <dbReference type="PROSITE" id="PS50011"/>
    </source>
</evidence>
<dbReference type="GO" id="GO:0004713">
    <property type="term" value="F:protein tyrosine kinase activity"/>
    <property type="evidence" value="ECO:0007669"/>
    <property type="project" value="TreeGrafter"/>
</dbReference>
<dbReference type="SUPFAM" id="SSF56112">
    <property type="entry name" value="Protein kinase-like (PK-like)"/>
    <property type="match status" value="1"/>
</dbReference>
<feature type="compositionally biased region" description="Basic and acidic residues" evidence="6">
    <location>
        <begin position="86"/>
        <end position="97"/>
    </location>
</feature>
<keyword evidence="9" id="KW-1185">Reference proteome</keyword>
<feature type="domain" description="Protein kinase" evidence="7">
    <location>
        <begin position="216"/>
        <end position="582"/>
    </location>
</feature>
<dbReference type="PANTHER" id="PTHR24058">
    <property type="entry name" value="DUAL SPECIFICITY PROTEIN KINASE"/>
    <property type="match status" value="1"/>
</dbReference>
<sequence length="586" mass="67110">MTSNNFNLSNISEFNQLALLTAGLKLLYDDIKNIKIETEKYTLTNQSVLKTNSKDIKAKTLRSAFKRIHEVQTTDSLPGFNSNKTPKGERIPYESKLAKTNKSKKSKFEKGIRNKEIDTRKRSNPGSDPSSDDSVRSVVYSVSKKIGNSISQTSQGFKQTSKTPKSYSFDERLLNKTKKNEPLIDQNANKGFKNQQSIPQSFKSNSTFSNILGFRYKIIKHAGSGEFSDVYFASDLYIKPCDITTESEYKLVALKKMKKGDNIIGISEYLSFRKLCRKESYALRKSILLYNDIFRYSESSSILKNYENEQYRFDTNDIDNTIVLVTEPLLGGLLTTSLFTRFEKMEHSFSDHNVFIWNKMKLVSKIFRQILVAINVLHNNEIIHSDVKPSNVMFISEESSGVKLIDLGNATSFENIHFYFGSFEIQSIWYRAPEVAMHIKFGPEIDVWSAGCVLCELWTLKPLFTPKNNDDLIGFIKDLRGPFPKHMKSQNNIPSDEAIHTSNTNESVLNELPTPTSDNGGMYYRNDSNIYNYEWNALTRIQVLCKELDSDCSEFLSLVDMLLQIDPKKRISAKEALNHPFFEKYL</sequence>
<dbReference type="PROSITE" id="PS00108">
    <property type="entry name" value="PROTEIN_KINASE_ST"/>
    <property type="match status" value="1"/>
</dbReference>
<keyword evidence="1" id="KW-0723">Serine/threonine-protein kinase</keyword>
<evidence type="ECO:0000313" key="8">
    <source>
        <dbReference type="EMBL" id="PVU85417.1"/>
    </source>
</evidence>
<feature type="compositionally biased region" description="Polar residues" evidence="6">
    <location>
        <begin position="75"/>
        <end position="85"/>
    </location>
</feature>
<evidence type="ECO:0000256" key="3">
    <source>
        <dbReference type="ARBA" id="ARBA00022741"/>
    </source>
</evidence>
<dbReference type="EMBL" id="MBFT01001086">
    <property type="protein sequence ID" value="PVU85417.1"/>
    <property type="molecule type" value="Genomic_DNA"/>
</dbReference>
<evidence type="ECO:0000256" key="6">
    <source>
        <dbReference type="SAM" id="MobiDB-lite"/>
    </source>
</evidence>